<organism evidence="1 2">
    <name type="scientific">Ramlibacter terrae</name>
    <dbReference type="NCBI Taxonomy" id="2732511"/>
    <lineage>
        <taxon>Bacteria</taxon>
        <taxon>Pseudomonadati</taxon>
        <taxon>Pseudomonadota</taxon>
        <taxon>Betaproteobacteria</taxon>
        <taxon>Burkholderiales</taxon>
        <taxon>Comamonadaceae</taxon>
        <taxon>Ramlibacter</taxon>
    </lineage>
</organism>
<dbReference type="SUPFAM" id="SSF56935">
    <property type="entry name" value="Porins"/>
    <property type="match status" value="1"/>
</dbReference>
<dbReference type="EMBL" id="CP053418">
    <property type="protein sequence ID" value="QJW84877.1"/>
    <property type="molecule type" value="Genomic_DNA"/>
</dbReference>
<dbReference type="Gene3D" id="2.40.160.10">
    <property type="entry name" value="Porin"/>
    <property type="match status" value="1"/>
</dbReference>
<accession>A0ABX6P5B0</accession>
<sequence length="206" mass="22005">MQFGDLTLRAGYTYNDVDLDLPNINKLLAGIAAFGAIPGPVGDQARALANRYATRGTEMSAVSLAASYDPGRWFAMTEVVSLRAEGILSDSRSRYVTGGYRFGTVTPYVTYARTRATVPVEPGVPVPAAAPLNAGLNAALNNQFSGTQSTVTTGVRWDFMKNAALKAQYDHIRTGANSAGRLTDVRPGFVRGSNVNLFSVALDFVF</sequence>
<reference evidence="1 2" key="2">
    <citation type="submission" date="2020-05" db="EMBL/GenBank/DDBJ databases">
        <authorList>
            <person name="Khan S.A."/>
            <person name="Jeon C.O."/>
            <person name="Chun B.H."/>
        </authorList>
    </citation>
    <scope>NUCLEOTIDE SEQUENCE [LARGE SCALE GENOMIC DNA]</scope>
    <source>
        <strain evidence="1 2">H242</strain>
    </source>
</reference>
<dbReference type="Proteomes" id="UP000500826">
    <property type="component" value="Chromosome"/>
</dbReference>
<keyword evidence="2" id="KW-1185">Reference proteome</keyword>
<evidence type="ECO:0008006" key="3">
    <source>
        <dbReference type="Google" id="ProtNLM"/>
    </source>
</evidence>
<dbReference type="InterPro" id="IPR023614">
    <property type="entry name" value="Porin_dom_sf"/>
</dbReference>
<reference evidence="1 2" key="1">
    <citation type="submission" date="2020-05" db="EMBL/GenBank/DDBJ databases">
        <title>Ramlibacter rhizophilus sp. nov., isolated from rhizosphere soil of national flower Mugunghwa from South Korea.</title>
        <authorList>
            <person name="Zheng-Fei Y."/>
            <person name="Huan T."/>
        </authorList>
    </citation>
    <scope>NUCLEOTIDE SEQUENCE [LARGE SCALE GENOMIC DNA]</scope>
    <source>
        <strain evidence="1 2">H242</strain>
    </source>
</reference>
<evidence type="ECO:0000313" key="1">
    <source>
        <dbReference type="EMBL" id="QJW84877.1"/>
    </source>
</evidence>
<evidence type="ECO:0000313" key="2">
    <source>
        <dbReference type="Proteomes" id="UP000500826"/>
    </source>
</evidence>
<gene>
    <name evidence="1" type="ORF">HK414_18635</name>
</gene>
<protein>
    <recommendedName>
        <fullName evidence="3">Porin</fullName>
    </recommendedName>
</protein>
<name>A0ABX6P5B0_9BURK</name>
<proteinExistence type="predicted"/>